<dbReference type="InterPro" id="IPR007863">
    <property type="entry name" value="Peptidase_M16_C"/>
</dbReference>
<sequence length="453" mass="49506">MTSSLLRGGVATLALFAAAAAPATAQNARIPVETYRLDNGLRVVLSPNAAVPTVSVNVWYDVGARDEQPGRTGFAHLFEHMMFQGSQNIGRGDHFKLMERAGSQNFNGTTDYDRTNYYQTLPANRLNLGLWAEADRMRALAVTEENFRNQRDVVKEEKRQRVDNSPYGTALRAMIGEAAYSPESCFGYAHISIGSMADLDSATLDDVRNFHSTYYRPENATLTVTGGFVPAEAKALIQRYFGAIPRGTAAIPRNSCTQPFTKLPVRREFTDANAQLPAVMATFGLPAAGDKDMAAITLLNAILTDGESSRLNDRLVKRERAAVQMVPLFLERRGPGLAMYFMVANQGVGAEKLEALFDEELARVRDGGVTEAELARARNRLRAGEVLQRQSPHGLAEALQTGVHFHGDPNWVNRSLAPYAAVTAADVQRVARQYFTNNNRALAVIAPAAAAKD</sequence>
<keyword evidence="2" id="KW-0732">Signal</keyword>
<dbReference type="PANTHER" id="PTHR11851:SF49">
    <property type="entry name" value="MITOCHONDRIAL-PROCESSING PEPTIDASE SUBUNIT ALPHA"/>
    <property type="match status" value="1"/>
</dbReference>
<accession>A0A6J4LQT8</accession>
<evidence type="ECO:0000256" key="1">
    <source>
        <dbReference type="ARBA" id="ARBA00007261"/>
    </source>
</evidence>
<keyword evidence="5" id="KW-0378">Hydrolase</keyword>
<dbReference type="InterPro" id="IPR011765">
    <property type="entry name" value="Pept_M16_N"/>
</dbReference>
<dbReference type="InterPro" id="IPR011249">
    <property type="entry name" value="Metalloenz_LuxS/M16"/>
</dbReference>
<dbReference type="GO" id="GO:0046872">
    <property type="term" value="F:metal ion binding"/>
    <property type="evidence" value="ECO:0007669"/>
    <property type="project" value="InterPro"/>
</dbReference>
<dbReference type="PANTHER" id="PTHR11851">
    <property type="entry name" value="METALLOPROTEASE"/>
    <property type="match status" value="1"/>
</dbReference>
<dbReference type="Pfam" id="PF00675">
    <property type="entry name" value="Peptidase_M16"/>
    <property type="match status" value="1"/>
</dbReference>
<organism evidence="5">
    <name type="scientific">uncultured Gemmatimonadota bacterium</name>
    <dbReference type="NCBI Taxonomy" id="203437"/>
    <lineage>
        <taxon>Bacteria</taxon>
        <taxon>Pseudomonadati</taxon>
        <taxon>Gemmatimonadota</taxon>
        <taxon>environmental samples</taxon>
    </lineage>
</organism>
<evidence type="ECO:0000259" key="3">
    <source>
        <dbReference type="Pfam" id="PF00675"/>
    </source>
</evidence>
<dbReference type="AlphaFoldDB" id="A0A6J4LQT8"/>
<reference evidence="5" key="1">
    <citation type="submission" date="2020-02" db="EMBL/GenBank/DDBJ databases">
        <authorList>
            <person name="Meier V. D."/>
        </authorList>
    </citation>
    <scope>NUCLEOTIDE SEQUENCE</scope>
    <source>
        <strain evidence="5">AVDCRST_MAG89</strain>
    </source>
</reference>
<name>A0A6J4LQT8_9BACT</name>
<feature type="chain" id="PRO_5026666948" evidence="2">
    <location>
        <begin position="26"/>
        <end position="453"/>
    </location>
</feature>
<feature type="domain" description="Peptidase M16 C-terminal" evidence="4">
    <location>
        <begin position="202"/>
        <end position="381"/>
    </location>
</feature>
<evidence type="ECO:0000256" key="2">
    <source>
        <dbReference type="SAM" id="SignalP"/>
    </source>
</evidence>
<keyword evidence="5" id="KW-0645">Protease</keyword>
<dbReference type="EMBL" id="CADCTV010000512">
    <property type="protein sequence ID" value="CAA9337409.1"/>
    <property type="molecule type" value="Genomic_DNA"/>
</dbReference>
<evidence type="ECO:0000313" key="5">
    <source>
        <dbReference type="EMBL" id="CAA9337409.1"/>
    </source>
</evidence>
<evidence type="ECO:0000259" key="4">
    <source>
        <dbReference type="Pfam" id="PF05193"/>
    </source>
</evidence>
<protein>
    <submittedName>
        <fullName evidence="5">Zinc protease</fullName>
    </submittedName>
</protein>
<dbReference type="GO" id="GO:0006508">
    <property type="term" value="P:proteolysis"/>
    <property type="evidence" value="ECO:0007669"/>
    <property type="project" value="UniProtKB-KW"/>
</dbReference>
<comment type="similarity">
    <text evidence="1">Belongs to the peptidase M16 family.</text>
</comment>
<dbReference type="InterPro" id="IPR050361">
    <property type="entry name" value="MPP/UQCRC_Complex"/>
</dbReference>
<feature type="domain" description="Peptidase M16 N-terminal" evidence="3">
    <location>
        <begin position="43"/>
        <end position="181"/>
    </location>
</feature>
<dbReference type="Pfam" id="PF05193">
    <property type="entry name" value="Peptidase_M16_C"/>
    <property type="match status" value="1"/>
</dbReference>
<gene>
    <name evidence="5" type="ORF">AVDCRST_MAG89-2458</name>
</gene>
<dbReference type="Gene3D" id="3.30.830.10">
    <property type="entry name" value="Metalloenzyme, LuxS/M16 peptidase-like"/>
    <property type="match status" value="2"/>
</dbReference>
<proteinExistence type="inferred from homology"/>
<dbReference type="SUPFAM" id="SSF63411">
    <property type="entry name" value="LuxS/MPP-like metallohydrolase"/>
    <property type="match status" value="2"/>
</dbReference>
<feature type="signal peptide" evidence="2">
    <location>
        <begin position="1"/>
        <end position="25"/>
    </location>
</feature>
<dbReference type="GO" id="GO:0008233">
    <property type="term" value="F:peptidase activity"/>
    <property type="evidence" value="ECO:0007669"/>
    <property type="project" value="UniProtKB-KW"/>
</dbReference>